<reference evidence="2" key="1">
    <citation type="submission" date="2020-01" db="EMBL/GenBank/DDBJ databases">
        <authorList>
            <person name="Rat A."/>
        </authorList>
    </citation>
    <scope>NUCLEOTIDE SEQUENCE</scope>
    <source>
        <strain evidence="2">LMG 31231</strain>
    </source>
</reference>
<protein>
    <submittedName>
        <fullName evidence="2">Uncharacterized protein</fullName>
    </submittedName>
</protein>
<evidence type="ECO:0000313" key="2">
    <source>
        <dbReference type="EMBL" id="MBR0674276.1"/>
    </source>
</evidence>
<evidence type="ECO:0000256" key="1">
    <source>
        <dbReference type="SAM" id="MobiDB-lite"/>
    </source>
</evidence>
<gene>
    <name evidence="2" type="ORF">GXW76_24095</name>
</gene>
<name>A0A9X9X4E7_9PROT</name>
<keyword evidence="3" id="KW-1185">Reference proteome</keyword>
<comment type="caution">
    <text evidence="2">The sequence shown here is derived from an EMBL/GenBank/DDBJ whole genome shotgun (WGS) entry which is preliminary data.</text>
</comment>
<evidence type="ECO:0000313" key="3">
    <source>
        <dbReference type="Proteomes" id="UP001138751"/>
    </source>
</evidence>
<dbReference type="RefSeq" id="WP_211864696.1">
    <property type="nucleotide sequence ID" value="NZ_JAAEDM010000131.1"/>
</dbReference>
<sequence>MNARQGRIGAPDGSSNTGRAEEVVEAGYRSTAGTLPGARTSPARD</sequence>
<accession>A0A9X9X4E7</accession>
<dbReference type="AlphaFoldDB" id="A0A9X9X4E7"/>
<reference evidence="2" key="2">
    <citation type="journal article" date="2021" name="Syst. Appl. Microbiol.">
        <title>Roseomonas hellenica sp. nov., isolated from roots of wild-growing Alkanna tinctoria.</title>
        <authorList>
            <person name="Rat A."/>
            <person name="Naranjo H.D."/>
            <person name="Lebbe L."/>
            <person name="Cnockaert M."/>
            <person name="Krigas N."/>
            <person name="Grigoriadou K."/>
            <person name="Maloupa E."/>
            <person name="Willems A."/>
        </authorList>
    </citation>
    <scope>NUCLEOTIDE SEQUENCE</scope>
    <source>
        <strain evidence="2">LMG 31231</strain>
    </source>
</reference>
<proteinExistence type="predicted"/>
<dbReference type="EMBL" id="JAAEDM010000131">
    <property type="protein sequence ID" value="MBR0674276.1"/>
    <property type="molecule type" value="Genomic_DNA"/>
</dbReference>
<dbReference type="Proteomes" id="UP001138751">
    <property type="component" value="Unassembled WGS sequence"/>
</dbReference>
<organism evidence="2 3">
    <name type="scientific">Neoroseomonas soli</name>
    <dbReference type="NCBI Taxonomy" id="1081025"/>
    <lineage>
        <taxon>Bacteria</taxon>
        <taxon>Pseudomonadati</taxon>
        <taxon>Pseudomonadota</taxon>
        <taxon>Alphaproteobacteria</taxon>
        <taxon>Acetobacterales</taxon>
        <taxon>Acetobacteraceae</taxon>
        <taxon>Neoroseomonas</taxon>
    </lineage>
</organism>
<feature type="region of interest" description="Disordered" evidence="1">
    <location>
        <begin position="1"/>
        <end position="45"/>
    </location>
</feature>